<keyword evidence="2" id="KW-1185">Reference proteome</keyword>
<evidence type="ECO:0000313" key="1">
    <source>
        <dbReference type="EMBL" id="EGU51257.1"/>
    </source>
</evidence>
<accession>A0ABN0DCT5</accession>
<organism evidence="1 2">
    <name type="scientific">Vibrio tubiashii ATCC 19109</name>
    <dbReference type="NCBI Taxonomy" id="1051646"/>
    <lineage>
        <taxon>Bacteria</taxon>
        <taxon>Pseudomonadati</taxon>
        <taxon>Pseudomonadota</taxon>
        <taxon>Gammaproteobacteria</taxon>
        <taxon>Vibrionales</taxon>
        <taxon>Vibrionaceae</taxon>
        <taxon>Vibrio</taxon>
        <taxon>Vibrio oreintalis group</taxon>
    </lineage>
</organism>
<dbReference type="EMBL" id="AFWI01000173">
    <property type="protein sequence ID" value="EGU51257.1"/>
    <property type="molecule type" value="Genomic_DNA"/>
</dbReference>
<gene>
    <name evidence="1" type="ORF">VITU9109_01072</name>
</gene>
<evidence type="ECO:0000313" key="2">
    <source>
        <dbReference type="Proteomes" id="UP000003836"/>
    </source>
</evidence>
<comment type="caution">
    <text evidence="1">The sequence shown here is derived from an EMBL/GenBank/DDBJ whole genome shotgun (WGS) entry which is preliminary data.</text>
</comment>
<reference evidence="1 2" key="1">
    <citation type="journal article" date="2012" name="Int. J. Syst. Evol. Microbiol.">
        <title>Vibrio caribbeanicus sp. nov., isolated from the marine sponge Scleritoderma cyanea.</title>
        <authorList>
            <person name="Hoffmann M."/>
            <person name="Monday S.R."/>
            <person name="Allard M.W."/>
            <person name="Strain E.A."/>
            <person name="Whittaker P."/>
            <person name="Naum M."/>
            <person name="McCarthy P.J."/>
            <person name="Lopez J.V."/>
            <person name="Fischer M."/>
            <person name="Brown E.W."/>
        </authorList>
    </citation>
    <scope>NUCLEOTIDE SEQUENCE [LARGE SCALE GENOMIC DNA]</scope>
    <source>
        <strain evidence="1 2">ATCC 19109</strain>
    </source>
</reference>
<dbReference type="Proteomes" id="UP000003836">
    <property type="component" value="Unassembled WGS sequence"/>
</dbReference>
<name>A0ABN0DCT5_9VIBR</name>
<proteinExistence type="predicted"/>
<protein>
    <submittedName>
        <fullName evidence="1">Uncharacterized protein</fullName>
    </submittedName>
</protein>
<sequence>MRKNRELENWRTGELENWRTGELENWRTGELENWRTKVAPLKLSGQLSFSRRAKPDLAFQQRSDPAFPKGAARSISEALPFQKQKGGRSLLYQIR</sequence>